<keyword evidence="2" id="KW-1185">Reference proteome</keyword>
<reference evidence="1 2" key="1">
    <citation type="submission" date="2024-05" db="EMBL/GenBank/DDBJ databases">
        <title>Genome sequencing and assembly of Indian major carp, Cirrhinus mrigala (Hamilton, 1822).</title>
        <authorList>
            <person name="Mohindra V."/>
            <person name="Chowdhury L.M."/>
            <person name="Lal K."/>
            <person name="Jena J.K."/>
        </authorList>
    </citation>
    <scope>NUCLEOTIDE SEQUENCE [LARGE SCALE GENOMIC DNA]</scope>
    <source>
        <strain evidence="1">CM1030</strain>
        <tissue evidence="1">Blood</tissue>
    </source>
</reference>
<organism evidence="1 2">
    <name type="scientific">Cirrhinus mrigala</name>
    <name type="common">Mrigala</name>
    <dbReference type="NCBI Taxonomy" id="683832"/>
    <lineage>
        <taxon>Eukaryota</taxon>
        <taxon>Metazoa</taxon>
        <taxon>Chordata</taxon>
        <taxon>Craniata</taxon>
        <taxon>Vertebrata</taxon>
        <taxon>Euteleostomi</taxon>
        <taxon>Actinopterygii</taxon>
        <taxon>Neopterygii</taxon>
        <taxon>Teleostei</taxon>
        <taxon>Ostariophysi</taxon>
        <taxon>Cypriniformes</taxon>
        <taxon>Cyprinidae</taxon>
        <taxon>Labeoninae</taxon>
        <taxon>Labeonini</taxon>
        <taxon>Cirrhinus</taxon>
    </lineage>
</organism>
<evidence type="ECO:0000313" key="2">
    <source>
        <dbReference type="Proteomes" id="UP001529510"/>
    </source>
</evidence>
<gene>
    <name evidence="1" type="ORF">M9458_035303</name>
</gene>
<sequence>MRDGLGPIPTICHPADSHCVVSKSVSPLGYLTALWPSMRRPDAESADQDVLGTHLVYLHVGKDTPCSLGLSSPSTVPFALFSHDIPTP</sequence>
<dbReference type="Proteomes" id="UP001529510">
    <property type="component" value="Unassembled WGS sequence"/>
</dbReference>
<comment type="caution">
    <text evidence="1">The sequence shown here is derived from an EMBL/GenBank/DDBJ whole genome shotgun (WGS) entry which is preliminary data.</text>
</comment>
<evidence type="ECO:0000313" key="1">
    <source>
        <dbReference type="EMBL" id="KAL0170707.1"/>
    </source>
</evidence>
<feature type="non-terminal residue" evidence="1">
    <location>
        <position position="88"/>
    </location>
</feature>
<accession>A0ABD0P9W5</accession>
<protein>
    <submittedName>
        <fullName evidence="1">Uncharacterized protein</fullName>
    </submittedName>
</protein>
<dbReference type="AlphaFoldDB" id="A0ABD0P9W5"/>
<dbReference type="EMBL" id="JAMKFB020000017">
    <property type="protein sequence ID" value="KAL0170707.1"/>
    <property type="molecule type" value="Genomic_DNA"/>
</dbReference>
<name>A0ABD0P9W5_CIRMR</name>
<proteinExistence type="predicted"/>